<evidence type="ECO:0000313" key="2">
    <source>
        <dbReference type="EMBL" id="GAT59065.1"/>
    </source>
</evidence>
<sequence>MGREAEVRRSVAQLSYYAPAFAPAPLTDNGTCVTASSTCEGSNLMADNNDGECDACNAKCTMRAISGSNAGSTVNEAKCTACVEGSVLSSGECIHTCPSGTDLSPKDNVTLTTCDPSRSTCSESSTTRLTWPNDQLASGGTEEAQRHGEMEKNQYEPERKGHVSQTSSRASSHRPMTALPELDRQDRVVFLGHGKPARSSAPPTTASPPQAQVVDLTKAQVYTEVWLHIYGWCAEYRCTEA</sequence>
<reference evidence="2" key="1">
    <citation type="submission" date="2014-09" db="EMBL/GenBank/DDBJ databases">
        <title>Genome sequence of the luminous mushroom Mycena chlorophos for searching fungal bioluminescence genes.</title>
        <authorList>
            <person name="Tanaka Y."/>
            <person name="Kasuga D."/>
            <person name="Oba Y."/>
            <person name="Hase S."/>
            <person name="Sato K."/>
            <person name="Oba Y."/>
            <person name="Sakakibara Y."/>
        </authorList>
    </citation>
    <scope>NUCLEOTIDE SEQUENCE</scope>
</reference>
<feature type="region of interest" description="Disordered" evidence="1">
    <location>
        <begin position="114"/>
        <end position="178"/>
    </location>
</feature>
<dbReference type="Proteomes" id="UP000815677">
    <property type="component" value="Unassembled WGS sequence"/>
</dbReference>
<accession>A0ABQ0M6Z5</accession>
<dbReference type="SUPFAM" id="SSF57184">
    <property type="entry name" value="Growth factor receptor domain"/>
    <property type="match status" value="1"/>
</dbReference>
<name>A0ABQ0M6Z5_MYCCL</name>
<evidence type="ECO:0008006" key="4">
    <source>
        <dbReference type="Google" id="ProtNLM"/>
    </source>
</evidence>
<evidence type="ECO:0000313" key="3">
    <source>
        <dbReference type="Proteomes" id="UP000815677"/>
    </source>
</evidence>
<dbReference type="Gene3D" id="2.10.220.10">
    <property type="entry name" value="Hormone Receptor, Insulin-like Growth Factor Receptor 1, Chain A, domain 2"/>
    <property type="match status" value="1"/>
</dbReference>
<proteinExistence type="predicted"/>
<organism evidence="2 3">
    <name type="scientific">Mycena chlorophos</name>
    <name type="common">Agaric fungus</name>
    <name type="synonym">Agaricus chlorophos</name>
    <dbReference type="NCBI Taxonomy" id="658473"/>
    <lineage>
        <taxon>Eukaryota</taxon>
        <taxon>Fungi</taxon>
        <taxon>Dikarya</taxon>
        <taxon>Basidiomycota</taxon>
        <taxon>Agaricomycotina</taxon>
        <taxon>Agaricomycetes</taxon>
        <taxon>Agaricomycetidae</taxon>
        <taxon>Agaricales</taxon>
        <taxon>Marasmiineae</taxon>
        <taxon>Mycenaceae</taxon>
        <taxon>Mycena</taxon>
    </lineage>
</organism>
<dbReference type="EMBL" id="DF849808">
    <property type="protein sequence ID" value="GAT59065.1"/>
    <property type="molecule type" value="Genomic_DNA"/>
</dbReference>
<dbReference type="InterPro" id="IPR009030">
    <property type="entry name" value="Growth_fac_rcpt_cys_sf"/>
</dbReference>
<feature type="compositionally biased region" description="Basic and acidic residues" evidence="1">
    <location>
        <begin position="143"/>
        <end position="161"/>
    </location>
</feature>
<keyword evidence="3" id="KW-1185">Reference proteome</keyword>
<protein>
    <recommendedName>
        <fullName evidence="4">TNFR-Cys domain-containing protein</fullName>
    </recommendedName>
</protein>
<gene>
    <name evidence="2" type="ORF">MCHLO_15410</name>
</gene>
<evidence type="ECO:0000256" key="1">
    <source>
        <dbReference type="SAM" id="MobiDB-lite"/>
    </source>
</evidence>
<feature type="compositionally biased region" description="Low complexity" evidence="1">
    <location>
        <begin position="117"/>
        <end position="130"/>
    </location>
</feature>